<dbReference type="PANTHER" id="PTHR43575:SF1">
    <property type="entry name" value="PROTEIN ABCI7, CHLOROPLASTIC"/>
    <property type="match status" value="1"/>
</dbReference>
<protein>
    <submittedName>
        <fullName evidence="2">Iron-regulated ABC transporter permease protein SufD</fullName>
    </submittedName>
</protein>
<dbReference type="GO" id="GO:0016226">
    <property type="term" value="P:iron-sulfur cluster assembly"/>
    <property type="evidence" value="ECO:0007669"/>
    <property type="project" value="InterPro"/>
</dbReference>
<keyword evidence="3" id="KW-1185">Reference proteome</keyword>
<dbReference type="Proteomes" id="UP000190460">
    <property type="component" value="Unassembled WGS sequence"/>
</dbReference>
<proteinExistence type="predicted"/>
<feature type="domain" description="SUF system FeS cluster assembly SufBD core" evidence="1">
    <location>
        <begin position="169"/>
        <end position="396"/>
    </location>
</feature>
<dbReference type="NCBIfam" id="TIGR01981">
    <property type="entry name" value="sufD"/>
    <property type="match status" value="1"/>
</dbReference>
<dbReference type="Pfam" id="PF01458">
    <property type="entry name" value="SUFBD_core"/>
    <property type="match status" value="1"/>
</dbReference>
<dbReference type="PANTHER" id="PTHR43575">
    <property type="entry name" value="PROTEIN ABCI7, CHLOROPLASTIC"/>
    <property type="match status" value="1"/>
</dbReference>
<dbReference type="SUPFAM" id="SSF101960">
    <property type="entry name" value="Stabilizer of iron transporter SufD"/>
    <property type="match status" value="1"/>
</dbReference>
<organism evidence="2 3">
    <name type="scientific">Thiothrix eikelboomii</name>
    <dbReference type="NCBI Taxonomy" id="92487"/>
    <lineage>
        <taxon>Bacteria</taxon>
        <taxon>Pseudomonadati</taxon>
        <taxon>Pseudomonadota</taxon>
        <taxon>Gammaproteobacteria</taxon>
        <taxon>Thiotrichales</taxon>
        <taxon>Thiotrichaceae</taxon>
        <taxon>Thiothrix</taxon>
    </lineage>
</organism>
<dbReference type="InterPro" id="IPR011542">
    <property type="entry name" value="SUF_FeS_clus_asmbl_SufD"/>
</dbReference>
<sequence>MSAALNHYQALAAAAPQTHAYQAIGRERLSLVELPNRKQEAWRYTPLAPVLDHQFTAASREEGLLEPEDIASLRVTPADHVCIVLLNGFFMPELSTLPPQVGLEVLDLEQAIQHSAIGIERLGSLSGACLDLFGAVNAALTGSGAYLRVTEKLTQPVEIIHLNYSFESEVLSNPRVLVQVAANARLNLIEQHAQFADLLSMSNGVTEIFLSEGAQLLHPRLQHDSVRTRHLSHLYVQQAATSVYKGTSLALGSAWSRTEFHLDFVGEHAHCELNGFYLAGEQQMQAMHLDVLHSVPNCTSRETFKGILYGHGKGVFDGNILVKKDAQKTDARLSNDNLLLSREAEIDTKPRLEIYADDVQCSHGTTVGQIDPEMLFYLRARGIPKAEATSLICQGFAAELIAHCEYPALEAKALSILQERLAPVAAKL</sequence>
<dbReference type="InterPro" id="IPR055346">
    <property type="entry name" value="Fe-S_cluster_assembly_SufBD"/>
</dbReference>
<dbReference type="AlphaFoldDB" id="A0A1T4Y5Y9"/>
<dbReference type="InterPro" id="IPR037284">
    <property type="entry name" value="SUF_FeS_clus_asmbl_SufBD_sf"/>
</dbReference>
<dbReference type="OrthoDB" id="9768262at2"/>
<name>A0A1T4Y5Y9_9GAMM</name>
<dbReference type="InterPro" id="IPR000825">
    <property type="entry name" value="SUF_FeS_clus_asmbl_SufBD_core"/>
</dbReference>
<evidence type="ECO:0000259" key="1">
    <source>
        <dbReference type="Pfam" id="PF01458"/>
    </source>
</evidence>
<accession>A0A1T4Y5Y9</accession>
<dbReference type="EMBL" id="FUYB01000041">
    <property type="protein sequence ID" value="SKA97063.1"/>
    <property type="molecule type" value="Genomic_DNA"/>
</dbReference>
<gene>
    <name evidence="2" type="ORF">SAMN02745130_03958</name>
</gene>
<evidence type="ECO:0000313" key="3">
    <source>
        <dbReference type="Proteomes" id="UP000190460"/>
    </source>
</evidence>
<dbReference type="RefSeq" id="WP_078924362.1">
    <property type="nucleotide sequence ID" value="NZ_FUYB01000041.1"/>
</dbReference>
<reference evidence="2 3" key="1">
    <citation type="submission" date="2017-02" db="EMBL/GenBank/DDBJ databases">
        <authorList>
            <person name="Peterson S.W."/>
        </authorList>
    </citation>
    <scope>NUCLEOTIDE SEQUENCE [LARGE SCALE GENOMIC DNA]</scope>
    <source>
        <strain evidence="2 3">ATCC 49788</strain>
    </source>
</reference>
<dbReference type="STRING" id="92487.SAMN02745130_03958"/>
<evidence type="ECO:0000313" key="2">
    <source>
        <dbReference type="EMBL" id="SKA97063.1"/>
    </source>
</evidence>